<dbReference type="PANTHER" id="PTHR30535:SF34">
    <property type="entry name" value="MOLYBDATE-BINDING PROTEIN MOLA"/>
    <property type="match status" value="1"/>
</dbReference>
<comment type="similarity">
    <text evidence="1">Belongs to the bacterial solute-binding protein 8 family.</text>
</comment>
<keyword evidence="4" id="KW-0675">Receptor</keyword>
<dbReference type="EMBL" id="CP009245">
    <property type="protein sequence ID" value="APT85434.1"/>
    <property type="molecule type" value="Genomic_DNA"/>
</dbReference>
<evidence type="ECO:0000313" key="4">
    <source>
        <dbReference type="EMBL" id="APT85434.1"/>
    </source>
</evidence>
<accession>A0A1L7CHW3</accession>
<dbReference type="PROSITE" id="PS51257">
    <property type="entry name" value="PROKAR_LIPOPROTEIN"/>
    <property type="match status" value="1"/>
</dbReference>
<evidence type="ECO:0000256" key="2">
    <source>
        <dbReference type="SAM" id="SignalP"/>
    </source>
</evidence>
<dbReference type="AlphaFoldDB" id="A0A1L7CHW3"/>
<dbReference type="CDD" id="cd01139">
    <property type="entry name" value="TroA_f"/>
    <property type="match status" value="1"/>
</dbReference>
<dbReference type="Pfam" id="PF01497">
    <property type="entry name" value="Peripla_BP_2"/>
    <property type="match status" value="1"/>
</dbReference>
<dbReference type="PROSITE" id="PS50983">
    <property type="entry name" value="FE_B12_PBP"/>
    <property type="match status" value="1"/>
</dbReference>
<name>A0A1L7CHW3_9CORY</name>
<keyword evidence="2" id="KW-0732">Signal</keyword>
<evidence type="ECO:0000256" key="1">
    <source>
        <dbReference type="ARBA" id="ARBA00008814"/>
    </source>
</evidence>
<dbReference type="OrthoDB" id="9775594at2"/>
<evidence type="ECO:0000313" key="5">
    <source>
        <dbReference type="Proteomes" id="UP000185478"/>
    </source>
</evidence>
<dbReference type="SUPFAM" id="SSF53807">
    <property type="entry name" value="Helical backbone' metal receptor"/>
    <property type="match status" value="1"/>
</dbReference>
<dbReference type="Proteomes" id="UP000185478">
    <property type="component" value="Chromosome"/>
</dbReference>
<protein>
    <submittedName>
        <fullName evidence="4">Ferrisiderophore receptor Irp6A</fullName>
    </submittedName>
</protein>
<sequence length="410" mass="44263">MTTKRVILGSLLAASALAISACSNAANDADTIATEASAVATKAQEAKDKADADKGAVTFTDVKGRTVTLDKAPERVILGEGRGVFATSILDKDHPLDKVVAWGSDLKNAAPTWYANFMEAVPEAKDLPEIGNMAKGDVTVENLLSFNPDLVVMTADHYDGAQTNGLLDKMDAAGINYVVTDFRQHPLENTTKSVALLGEVFGKQDKAKQFNDEWTTKVDAVKKTAEGLDDKPSTFIWRAAGLKDCCSTVNKSNLGELVDAAGGKNLGDTLLDTESGDVTAEKLIAEQPDAIIATGGSWAAKKDKPEAVPHANLGYDTDEATAQATLQGLLATPGFDELKAPKDDEFFAVWHQFYDSPFNYIALEQFAKWLHPEDFKDLDPQKDLEQAHEKYVPFKAKGTFFVKDNVKDNA</sequence>
<gene>
    <name evidence="4" type="ORF">CAQU_10670</name>
</gene>
<organism evidence="4 5">
    <name type="scientific">Corynebacterium aquilae DSM 44791</name>
    <dbReference type="NCBI Taxonomy" id="1431546"/>
    <lineage>
        <taxon>Bacteria</taxon>
        <taxon>Bacillati</taxon>
        <taxon>Actinomycetota</taxon>
        <taxon>Actinomycetes</taxon>
        <taxon>Mycobacteriales</taxon>
        <taxon>Corynebacteriaceae</taxon>
        <taxon>Corynebacterium</taxon>
    </lineage>
</organism>
<dbReference type="InterPro" id="IPR050902">
    <property type="entry name" value="ABC_Transporter_SBP"/>
</dbReference>
<feature type="domain" description="Fe/B12 periplasmic-binding" evidence="3">
    <location>
        <begin position="65"/>
        <end position="378"/>
    </location>
</feature>
<dbReference type="Gene3D" id="3.40.50.1980">
    <property type="entry name" value="Nitrogenase molybdenum iron protein domain"/>
    <property type="match status" value="2"/>
</dbReference>
<keyword evidence="5" id="KW-1185">Reference proteome</keyword>
<dbReference type="RefSeq" id="WP_075727492.1">
    <property type="nucleotide sequence ID" value="NZ_CP009245.1"/>
</dbReference>
<reference evidence="4 5" key="1">
    <citation type="submission" date="2014-08" db="EMBL/GenBank/DDBJ databases">
        <title>Complete genome sequence of Corynebacterium aquilae S-613T(T) (=DSM 44791(T)), isolated from the choana of a healthy golden eagle.</title>
        <authorList>
            <person name="Ruckert C."/>
            <person name="Albersmeier A."/>
            <person name="Winkler A."/>
            <person name="Kalinowski J."/>
        </authorList>
    </citation>
    <scope>NUCLEOTIDE SEQUENCE [LARGE SCALE GENOMIC DNA]</scope>
    <source>
        <strain evidence="4 5">S-613</strain>
    </source>
</reference>
<dbReference type="PANTHER" id="PTHR30535">
    <property type="entry name" value="VITAMIN B12-BINDING PROTEIN"/>
    <property type="match status" value="1"/>
</dbReference>
<dbReference type="STRING" id="1431546.CAQU_10670"/>
<dbReference type="KEGG" id="caqu:CAQU_10670"/>
<proteinExistence type="inferred from homology"/>
<feature type="chain" id="PRO_5013086399" evidence="2">
    <location>
        <begin position="26"/>
        <end position="410"/>
    </location>
</feature>
<feature type="signal peptide" evidence="2">
    <location>
        <begin position="1"/>
        <end position="25"/>
    </location>
</feature>
<evidence type="ECO:0000259" key="3">
    <source>
        <dbReference type="PROSITE" id="PS50983"/>
    </source>
</evidence>
<dbReference type="InterPro" id="IPR002491">
    <property type="entry name" value="ABC_transptr_periplasmic_BD"/>
</dbReference>